<evidence type="ECO:0000256" key="1">
    <source>
        <dbReference type="ARBA" id="ARBA00005208"/>
    </source>
</evidence>
<dbReference type="InterPro" id="IPR039741">
    <property type="entry name" value="UDP-sugar_pyrophosphorylase"/>
</dbReference>
<proteinExistence type="inferred from homology"/>
<evidence type="ECO:0000313" key="7">
    <source>
        <dbReference type="EMBL" id="KAG5452260.1"/>
    </source>
</evidence>
<protein>
    <recommendedName>
        <fullName evidence="3">UDP-N-acetylglucosamine diphosphorylase</fullName>
        <ecNumber evidence="3">2.7.7.23</ecNumber>
    </recommendedName>
</protein>
<dbReference type="FunCoup" id="A0A419PW10">
    <property type="interactions" value="742"/>
</dbReference>
<keyword evidence="4" id="KW-0808">Transferase</keyword>
<dbReference type="InParanoid" id="A0A419PW10"/>
<evidence type="ECO:0000256" key="4">
    <source>
        <dbReference type="ARBA" id="ARBA00022679"/>
    </source>
</evidence>
<evidence type="ECO:0000256" key="3">
    <source>
        <dbReference type="ARBA" id="ARBA00012457"/>
    </source>
</evidence>
<dbReference type="Pfam" id="PF01704">
    <property type="entry name" value="UDPGP"/>
    <property type="match status" value="1"/>
</dbReference>
<comment type="catalytic activity">
    <reaction evidence="6">
        <text>N-acetyl-alpha-D-glucosamine 1-phosphate + UTP + H(+) = UDP-N-acetyl-alpha-D-glucosamine + diphosphate</text>
        <dbReference type="Rhea" id="RHEA:13509"/>
        <dbReference type="ChEBI" id="CHEBI:15378"/>
        <dbReference type="ChEBI" id="CHEBI:33019"/>
        <dbReference type="ChEBI" id="CHEBI:46398"/>
        <dbReference type="ChEBI" id="CHEBI:57705"/>
        <dbReference type="ChEBI" id="CHEBI:57776"/>
        <dbReference type="EC" id="2.7.7.23"/>
    </reaction>
</comment>
<evidence type="ECO:0000256" key="2">
    <source>
        <dbReference type="ARBA" id="ARBA00010401"/>
    </source>
</evidence>
<dbReference type="CDD" id="cd04193">
    <property type="entry name" value="UDPGlcNAc_PPase"/>
    <property type="match status" value="1"/>
</dbReference>
<evidence type="ECO:0000256" key="6">
    <source>
        <dbReference type="ARBA" id="ARBA00048493"/>
    </source>
</evidence>
<sequence length="529" mass="58988">MCDYHELFEAAKNSGQGHIFAFWSELDEKERGTLLRSARDINFGRVAELTKTRGKVAVNFEDRLLPPDEKICGCLSHLRSTDPLALDKYHLNALEAVHEGKVAVLLLAGGQGTRLGSPLPKGLYCPNLPSGRSLYQIQAEHILRVVRLARAEFGSTASIPWYIMTSEHTEETTRAFFKSHNYFGHDPKNIILFEQFTLPAIGFDGKILMDQKYKPSMAPDGNGGLYNALRERHILDDMAARGVEYVQIYCVDNILIKLPDTHFIGFCMDKSAECAAQVVQKRNPTEPIGVVGMVDGRYRVLEYSEISPETAALRRSDNGHGDTLHSVDCADDASNGDSERLVYSHGNICVHFVTREFLTRVCKPEMTSRMEYHVAKKKVPHVDMTTGQRITPSEPNGIKFEQFVFDVFPFAERFAIWEVPRKEYFSPLKNGPTATADCPRTLRADYLAFHAKLARDAGASLSSDFRNENGYTNGNHSEAVIEISPLVSGIGECLTCLSGRELTGVNLLEWDDATGQPTLRSAVTNDSME</sequence>
<dbReference type="PANTHER" id="PTHR11952:SF2">
    <property type="entry name" value="LD24639P"/>
    <property type="match status" value="1"/>
</dbReference>
<comment type="pathway">
    <text evidence="1">Nucleotide-sugar biosynthesis; UDP-N-acetyl-alpha-D-glucosamine biosynthesis; UDP-N-acetyl-alpha-D-glucosamine from N-acetyl-alpha-D-glucosamine 1-phosphate: step 1/1.</text>
</comment>
<dbReference type="InterPro" id="IPR029044">
    <property type="entry name" value="Nucleotide-diphossugar_trans"/>
</dbReference>
<dbReference type="AlphaFoldDB" id="A0A419PW10"/>
<evidence type="ECO:0000256" key="5">
    <source>
        <dbReference type="ARBA" id="ARBA00022695"/>
    </source>
</evidence>
<comment type="similarity">
    <text evidence="2">Belongs to the UDPGP type 1 family.</text>
</comment>
<name>A0A419PW10_CLOSI</name>
<keyword evidence="5" id="KW-0548">Nucleotidyltransferase</keyword>
<dbReference type="OrthoDB" id="532420at2759"/>
<accession>A0A419PW10</accession>
<dbReference type="SUPFAM" id="SSF53448">
    <property type="entry name" value="Nucleotide-diphospho-sugar transferases"/>
    <property type="match status" value="1"/>
</dbReference>
<dbReference type="EMBL" id="NIRI02000042">
    <property type="protein sequence ID" value="KAG5452260.1"/>
    <property type="molecule type" value="Genomic_DNA"/>
</dbReference>
<dbReference type="Proteomes" id="UP000286415">
    <property type="component" value="Unassembled WGS sequence"/>
</dbReference>
<keyword evidence="8" id="KW-1185">Reference proteome</keyword>
<reference evidence="7 8" key="2">
    <citation type="journal article" date="2021" name="Genomics">
        <title>High-quality reference genome for Clonorchis sinensis.</title>
        <authorList>
            <person name="Young N.D."/>
            <person name="Stroehlein A.J."/>
            <person name="Kinkar L."/>
            <person name="Wang T."/>
            <person name="Sohn W.M."/>
            <person name="Chang B.C.H."/>
            <person name="Kaur P."/>
            <person name="Weisz D."/>
            <person name="Dudchenko O."/>
            <person name="Aiden E.L."/>
            <person name="Korhonen P.K."/>
            <person name="Gasser R.B."/>
        </authorList>
    </citation>
    <scope>NUCLEOTIDE SEQUENCE [LARGE SCALE GENOMIC DNA]</scope>
    <source>
        <strain evidence="7">Cs-k2</strain>
    </source>
</reference>
<gene>
    <name evidence="7" type="ORF">CSKR_106893</name>
</gene>
<dbReference type="PANTHER" id="PTHR11952">
    <property type="entry name" value="UDP- GLUCOSE PYROPHOSPHORYLASE"/>
    <property type="match status" value="1"/>
</dbReference>
<dbReference type="STRING" id="79923.A0A419PW10"/>
<comment type="caution">
    <text evidence="7">The sequence shown here is derived from an EMBL/GenBank/DDBJ whole genome shotgun (WGS) entry which is preliminary data.</text>
</comment>
<dbReference type="EC" id="2.7.7.23" evidence="3"/>
<evidence type="ECO:0000313" key="8">
    <source>
        <dbReference type="Proteomes" id="UP000286415"/>
    </source>
</evidence>
<dbReference type="GO" id="GO:0003977">
    <property type="term" value="F:UDP-N-acetylglucosamine diphosphorylase activity"/>
    <property type="evidence" value="ECO:0007669"/>
    <property type="project" value="UniProtKB-EC"/>
</dbReference>
<dbReference type="Gene3D" id="3.90.550.10">
    <property type="entry name" value="Spore Coat Polysaccharide Biosynthesis Protein SpsA, Chain A"/>
    <property type="match status" value="1"/>
</dbReference>
<dbReference type="InterPro" id="IPR002618">
    <property type="entry name" value="UDPGP_fam"/>
</dbReference>
<dbReference type="GO" id="GO:0006048">
    <property type="term" value="P:UDP-N-acetylglucosamine biosynthetic process"/>
    <property type="evidence" value="ECO:0007669"/>
    <property type="project" value="TreeGrafter"/>
</dbReference>
<reference evidence="7 8" key="1">
    <citation type="journal article" date="2018" name="Biotechnol. Adv.">
        <title>Improved genomic resources and new bioinformatic workflow for the carcinogenic parasite Clonorchis sinensis: Biotechnological implications.</title>
        <authorList>
            <person name="Wang D."/>
            <person name="Korhonen P.K."/>
            <person name="Gasser R.B."/>
            <person name="Young N.D."/>
        </authorList>
    </citation>
    <scope>NUCLEOTIDE SEQUENCE [LARGE SCALE GENOMIC DNA]</scope>
    <source>
        <strain evidence="7">Cs-k2</strain>
    </source>
</reference>
<organism evidence="7 8">
    <name type="scientific">Clonorchis sinensis</name>
    <name type="common">Chinese liver fluke</name>
    <dbReference type="NCBI Taxonomy" id="79923"/>
    <lineage>
        <taxon>Eukaryota</taxon>
        <taxon>Metazoa</taxon>
        <taxon>Spiralia</taxon>
        <taxon>Lophotrochozoa</taxon>
        <taxon>Platyhelminthes</taxon>
        <taxon>Trematoda</taxon>
        <taxon>Digenea</taxon>
        <taxon>Opisthorchiida</taxon>
        <taxon>Opisthorchiata</taxon>
        <taxon>Opisthorchiidae</taxon>
        <taxon>Clonorchis</taxon>
    </lineage>
</organism>